<dbReference type="SUPFAM" id="SSF53098">
    <property type="entry name" value="Ribonuclease H-like"/>
    <property type="match status" value="1"/>
</dbReference>
<accession>A0A9Q3IEJ5</accession>
<dbReference type="AlphaFoldDB" id="A0A9Q3IEJ5"/>
<comment type="caution">
    <text evidence="1">The sequence shown here is derived from an EMBL/GenBank/DDBJ whole genome shotgun (WGS) entry which is preliminary data.</text>
</comment>
<evidence type="ECO:0000313" key="2">
    <source>
        <dbReference type="Proteomes" id="UP000765509"/>
    </source>
</evidence>
<evidence type="ECO:0008006" key="3">
    <source>
        <dbReference type="Google" id="ProtNLM"/>
    </source>
</evidence>
<gene>
    <name evidence="1" type="ORF">O181_075524</name>
</gene>
<dbReference type="InterPro" id="IPR012337">
    <property type="entry name" value="RNaseH-like_sf"/>
</dbReference>
<reference evidence="1" key="1">
    <citation type="submission" date="2021-03" db="EMBL/GenBank/DDBJ databases">
        <title>Draft genome sequence of rust myrtle Austropuccinia psidii MF-1, a brazilian biotype.</title>
        <authorList>
            <person name="Quecine M.C."/>
            <person name="Pachon D.M.R."/>
            <person name="Bonatelli M.L."/>
            <person name="Correr F.H."/>
            <person name="Franceschini L.M."/>
            <person name="Leite T.F."/>
            <person name="Margarido G.R.A."/>
            <person name="Almeida C.A."/>
            <person name="Ferrarezi J.A."/>
            <person name="Labate C.A."/>
        </authorList>
    </citation>
    <scope>NUCLEOTIDE SEQUENCE</scope>
    <source>
        <strain evidence="1">MF-1</strain>
    </source>
</reference>
<dbReference type="PANTHER" id="PTHR37984:SF5">
    <property type="entry name" value="PROTEIN NYNRIN-LIKE"/>
    <property type="match status" value="1"/>
</dbReference>
<dbReference type="InterPro" id="IPR036397">
    <property type="entry name" value="RNaseH_sf"/>
</dbReference>
<dbReference type="PANTHER" id="PTHR37984">
    <property type="entry name" value="PROTEIN CBG26694"/>
    <property type="match status" value="1"/>
</dbReference>
<sequence>MALVTASPPRGDWSFNSFLVLVYRYRKSPMFLPCHTDDTYIDTAIMICNRFISNTGLFQNILSHGDPKFTSALWTNLHPCFGTNLSFSTAYHPQKDVLAEIMIQTLEYMIRRFCAYGLELKYYYGSTHVLCNLYQLLNWHMRHHSILQLKNTSNAIKRMEFKTSI</sequence>
<evidence type="ECO:0000313" key="1">
    <source>
        <dbReference type="EMBL" id="MBW0535809.1"/>
    </source>
</evidence>
<dbReference type="Proteomes" id="UP000765509">
    <property type="component" value="Unassembled WGS sequence"/>
</dbReference>
<name>A0A9Q3IEJ5_9BASI</name>
<dbReference type="InterPro" id="IPR050951">
    <property type="entry name" value="Retrovirus_Pol_polyprotein"/>
</dbReference>
<proteinExistence type="predicted"/>
<keyword evidence="2" id="KW-1185">Reference proteome</keyword>
<protein>
    <recommendedName>
        <fullName evidence="3">Integrase catalytic domain-containing protein</fullName>
    </recommendedName>
</protein>
<organism evidence="1 2">
    <name type="scientific">Austropuccinia psidii MF-1</name>
    <dbReference type="NCBI Taxonomy" id="1389203"/>
    <lineage>
        <taxon>Eukaryota</taxon>
        <taxon>Fungi</taxon>
        <taxon>Dikarya</taxon>
        <taxon>Basidiomycota</taxon>
        <taxon>Pucciniomycotina</taxon>
        <taxon>Pucciniomycetes</taxon>
        <taxon>Pucciniales</taxon>
        <taxon>Sphaerophragmiaceae</taxon>
        <taxon>Austropuccinia</taxon>
    </lineage>
</organism>
<dbReference type="Gene3D" id="3.30.420.10">
    <property type="entry name" value="Ribonuclease H-like superfamily/Ribonuclease H"/>
    <property type="match status" value="1"/>
</dbReference>
<dbReference type="EMBL" id="AVOT02040568">
    <property type="protein sequence ID" value="MBW0535809.1"/>
    <property type="molecule type" value="Genomic_DNA"/>
</dbReference>
<dbReference type="GO" id="GO:0003676">
    <property type="term" value="F:nucleic acid binding"/>
    <property type="evidence" value="ECO:0007669"/>
    <property type="project" value="InterPro"/>
</dbReference>